<reference evidence="10" key="1">
    <citation type="submission" date="2023-07" db="EMBL/GenBank/DDBJ databases">
        <title>30 novel species of actinomycetes from the DSMZ collection.</title>
        <authorList>
            <person name="Nouioui I."/>
        </authorList>
    </citation>
    <scope>NUCLEOTIDE SEQUENCE [LARGE SCALE GENOMIC DNA]</scope>
    <source>
        <strain evidence="10">DSM 42041</strain>
    </source>
</reference>
<dbReference type="EMBL" id="JAVREQ010000001">
    <property type="protein sequence ID" value="MDT0377772.1"/>
    <property type="molecule type" value="Genomic_DNA"/>
</dbReference>
<name>A0ABU2NLC8_9ACTN</name>
<evidence type="ECO:0000256" key="6">
    <source>
        <dbReference type="ARBA" id="ARBA00022833"/>
    </source>
</evidence>
<proteinExistence type="inferred from homology"/>
<comment type="cofactor">
    <cofactor evidence="1">
        <name>Zn(2+)</name>
        <dbReference type="ChEBI" id="CHEBI:29105"/>
    </cofactor>
</comment>
<dbReference type="InterPro" id="IPR001365">
    <property type="entry name" value="A_deaminase_dom"/>
</dbReference>
<evidence type="ECO:0000256" key="5">
    <source>
        <dbReference type="ARBA" id="ARBA00022801"/>
    </source>
</evidence>
<feature type="signal peptide" evidence="7">
    <location>
        <begin position="1"/>
        <end position="36"/>
    </location>
</feature>
<keyword evidence="7" id="KW-0732">Signal</keyword>
<protein>
    <recommendedName>
        <fullName evidence="3">adenosine deaminase</fullName>
        <ecNumber evidence="3">3.5.4.4</ecNumber>
    </recommendedName>
</protein>
<feature type="chain" id="PRO_5046667570" description="adenosine deaminase" evidence="7">
    <location>
        <begin position="37"/>
        <end position="545"/>
    </location>
</feature>
<dbReference type="Proteomes" id="UP001183414">
    <property type="component" value="Unassembled WGS sequence"/>
</dbReference>
<evidence type="ECO:0000259" key="8">
    <source>
        <dbReference type="Pfam" id="PF00962"/>
    </source>
</evidence>
<organism evidence="9 10">
    <name type="scientific">Streptomyces hazeniae</name>
    <dbReference type="NCBI Taxonomy" id="3075538"/>
    <lineage>
        <taxon>Bacteria</taxon>
        <taxon>Bacillati</taxon>
        <taxon>Actinomycetota</taxon>
        <taxon>Actinomycetes</taxon>
        <taxon>Kitasatosporales</taxon>
        <taxon>Streptomycetaceae</taxon>
        <taxon>Streptomyces</taxon>
    </lineage>
</organism>
<evidence type="ECO:0000256" key="2">
    <source>
        <dbReference type="ARBA" id="ARBA00006676"/>
    </source>
</evidence>
<evidence type="ECO:0000256" key="3">
    <source>
        <dbReference type="ARBA" id="ARBA00012784"/>
    </source>
</evidence>
<dbReference type="InterPro" id="IPR006330">
    <property type="entry name" value="Ado/ade_deaminase"/>
</dbReference>
<dbReference type="InterPro" id="IPR032466">
    <property type="entry name" value="Metal_Hydrolase"/>
</dbReference>
<dbReference type="Pfam" id="PF00962">
    <property type="entry name" value="A_deaminase"/>
    <property type="match status" value="1"/>
</dbReference>
<evidence type="ECO:0000313" key="10">
    <source>
        <dbReference type="Proteomes" id="UP001183414"/>
    </source>
</evidence>
<keyword evidence="4" id="KW-0479">Metal-binding</keyword>
<dbReference type="SUPFAM" id="SSF51556">
    <property type="entry name" value="Metallo-dependent hydrolases"/>
    <property type="match status" value="1"/>
</dbReference>
<accession>A0ABU2NLC8</accession>
<dbReference type="Gene3D" id="3.20.20.140">
    <property type="entry name" value="Metal-dependent hydrolases"/>
    <property type="match status" value="1"/>
</dbReference>
<evidence type="ECO:0000256" key="4">
    <source>
        <dbReference type="ARBA" id="ARBA00022723"/>
    </source>
</evidence>
<evidence type="ECO:0000256" key="1">
    <source>
        <dbReference type="ARBA" id="ARBA00001947"/>
    </source>
</evidence>
<comment type="caution">
    <text evidence="9">The sequence shown here is derived from an EMBL/GenBank/DDBJ whole genome shotgun (WGS) entry which is preliminary data.</text>
</comment>
<dbReference type="PANTHER" id="PTHR11409">
    <property type="entry name" value="ADENOSINE DEAMINASE"/>
    <property type="match status" value="1"/>
</dbReference>
<evidence type="ECO:0000313" key="9">
    <source>
        <dbReference type="EMBL" id="MDT0377772.1"/>
    </source>
</evidence>
<sequence length="545" mass="58854">MNFAHRRAGGRGRIVLPAVVAALGLPPLLSAPPAGATDVSGAARATPVVARDAAPSPPATAAEMGTAAYLETIRDDPRLLRGFFRRLPKGADLHNHLSGAASTEYLIELAADDGLCIETATTTAVAPPCGPGTRPAAEARTDRAFHDALVRAWSMEDFPPDGNGHDHFFAAFGKFGEVTWRNRGKLLAEVADSAAEQNQSYLETMVTPASEGAKKLADEVGWDADLAGLHRELVAGGRLDALVAEAREEAAEADAAFREAAGCGTGRPEPGCRLPVRFVSQVSRGASPERVFTQMALGMRLAERDSRFVAVNLVQPEDWDSSLRNYRLQMRMLAHLRGAYPGAHLTLHAGELWPGLVKPADLDFHIGEAVDVARAERIGHGVDLVHEDDWRRTVRTMARREVAVEVPFTSNAQILGVRGDEHPFATYRAHGVPVVLATDDPGISRTDLSREYQYAATTYDLSYRELKNLARASLEYAFLPGRSLWRGNPTRDGYRPGAACRGRLPGGARPVGPACRRLLDASPKAAAQWHQETAFAGFERTFGSR</sequence>
<keyword evidence="10" id="KW-1185">Reference proteome</keyword>
<keyword evidence="6" id="KW-0862">Zinc</keyword>
<gene>
    <name evidence="9" type="ORF">RM572_03155</name>
</gene>
<dbReference type="RefSeq" id="WP_311671696.1">
    <property type="nucleotide sequence ID" value="NZ_JAVREQ010000001.1"/>
</dbReference>
<feature type="domain" description="Adenosine deaminase" evidence="8">
    <location>
        <begin position="189"/>
        <end position="480"/>
    </location>
</feature>
<dbReference type="EC" id="3.5.4.4" evidence="3"/>
<dbReference type="PANTHER" id="PTHR11409:SF43">
    <property type="entry name" value="ADENOSINE DEAMINASE"/>
    <property type="match status" value="1"/>
</dbReference>
<keyword evidence="5" id="KW-0378">Hydrolase</keyword>
<evidence type="ECO:0000256" key="7">
    <source>
        <dbReference type="SAM" id="SignalP"/>
    </source>
</evidence>
<comment type="similarity">
    <text evidence="2">Belongs to the metallo-dependent hydrolases superfamily. Adenosine and AMP deaminases family.</text>
</comment>